<accession>A0A7J7NNY6</accession>
<dbReference type="EMBL" id="JACGCM010000692">
    <property type="protein sequence ID" value="KAF6168638.1"/>
    <property type="molecule type" value="Genomic_DNA"/>
</dbReference>
<evidence type="ECO:0000256" key="1">
    <source>
        <dbReference type="ARBA" id="ARBA00004370"/>
    </source>
</evidence>
<evidence type="ECO:0000256" key="2">
    <source>
        <dbReference type="ARBA" id="ARBA00022729"/>
    </source>
</evidence>
<protein>
    <submittedName>
        <fullName evidence="6">Uncharacterized protein</fullName>
    </submittedName>
</protein>
<evidence type="ECO:0000313" key="6">
    <source>
        <dbReference type="EMBL" id="KAF6168638.1"/>
    </source>
</evidence>
<gene>
    <name evidence="6" type="ORF">GIB67_005250</name>
</gene>
<evidence type="ECO:0000256" key="3">
    <source>
        <dbReference type="ARBA" id="ARBA00022737"/>
    </source>
</evidence>
<evidence type="ECO:0000256" key="4">
    <source>
        <dbReference type="ARBA" id="ARBA00023136"/>
    </source>
</evidence>
<comment type="caution">
    <text evidence="6">The sequence shown here is derived from an EMBL/GenBank/DDBJ whole genome shotgun (WGS) entry which is preliminary data.</text>
</comment>
<dbReference type="Gene3D" id="1.10.510.10">
    <property type="entry name" value="Transferase(Phosphotransferase) domain 1"/>
    <property type="match status" value="1"/>
</dbReference>
<evidence type="ECO:0000313" key="7">
    <source>
        <dbReference type="Proteomes" id="UP000541444"/>
    </source>
</evidence>
<sequence length="100" mass="11286">MFDCICRMTSELKEPPSFTMRLRIALGSAKGILYLHTEADPPLSDLRVNAAFQSGVIFAVIDNRMGHYPSECLEKFMALALRCCQDETESRPSMLDVVRE</sequence>
<dbReference type="OrthoDB" id="4062651at2759"/>
<keyword evidence="2" id="KW-0732">Signal</keyword>
<dbReference type="PANTHER" id="PTHR45974">
    <property type="entry name" value="RECEPTOR-LIKE PROTEIN 55"/>
    <property type="match status" value="1"/>
</dbReference>
<evidence type="ECO:0000256" key="5">
    <source>
        <dbReference type="ARBA" id="ARBA00023180"/>
    </source>
</evidence>
<keyword evidence="5" id="KW-0325">Glycoprotein</keyword>
<dbReference type="PANTHER" id="PTHR45974:SF134">
    <property type="entry name" value="OS01G0960400 PROTEIN"/>
    <property type="match status" value="1"/>
</dbReference>
<keyword evidence="3" id="KW-0677">Repeat</keyword>
<dbReference type="AlphaFoldDB" id="A0A7J7NNY6"/>
<proteinExistence type="predicted"/>
<organism evidence="6 7">
    <name type="scientific">Kingdonia uniflora</name>
    <dbReference type="NCBI Taxonomy" id="39325"/>
    <lineage>
        <taxon>Eukaryota</taxon>
        <taxon>Viridiplantae</taxon>
        <taxon>Streptophyta</taxon>
        <taxon>Embryophyta</taxon>
        <taxon>Tracheophyta</taxon>
        <taxon>Spermatophyta</taxon>
        <taxon>Magnoliopsida</taxon>
        <taxon>Ranunculales</taxon>
        <taxon>Circaeasteraceae</taxon>
        <taxon>Kingdonia</taxon>
    </lineage>
</organism>
<name>A0A7J7NNY6_9MAGN</name>
<comment type="subcellular location">
    <subcellularLocation>
        <location evidence="1">Membrane</location>
    </subcellularLocation>
</comment>
<keyword evidence="7" id="KW-1185">Reference proteome</keyword>
<dbReference type="GO" id="GO:0016020">
    <property type="term" value="C:membrane"/>
    <property type="evidence" value="ECO:0007669"/>
    <property type="project" value="UniProtKB-SubCell"/>
</dbReference>
<keyword evidence="4" id="KW-0472">Membrane</keyword>
<reference evidence="6 7" key="1">
    <citation type="journal article" date="2020" name="IScience">
        <title>Genome Sequencing of the Endangered Kingdonia uniflora (Circaeasteraceae, Ranunculales) Reveals Potential Mechanisms of Evolutionary Specialization.</title>
        <authorList>
            <person name="Sun Y."/>
            <person name="Deng T."/>
            <person name="Zhang A."/>
            <person name="Moore M.J."/>
            <person name="Landis J.B."/>
            <person name="Lin N."/>
            <person name="Zhang H."/>
            <person name="Zhang X."/>
            <person name="Huang J."/>
            <person name="Zhang X."/>
            <person name="Sun H."/>
            <person name="Wang H."/>
        </authorList>
    </citation>
    <scope>NUCLEOTIDE SEQUENCE [LARGE SCALE GENOMIC DNA]</scope>
    <source>
        <strain evidence="6">TB1705</strain>
        <tissue evidence="6">Leaf</tissue>
    </source>
</reference>
<dbReference type="Proteomes" id="UP000541444">
    <property type="component" value="Unassembled WGS sequence"/>
</dbReference>